<feature type="coiled-coil region" evidence="1">
    <location>
        <begin position="29"/>
        <end position="56"/>
    </location>
</feature>
<evidence type="ECO:0000313" key="3">
    <source>
        <dbReference type="Proteomes" id="UP000297245"/>
    </source>
</evidence>
<accession>A0A4S8L7Q2</accession>
<protein>
    <submittedName>
        <fullName evidence="2">Uncharacterized protein</fullName>
    </submittedName>
</protein>
<dbReference type="EMBL" id="ML179615">
    <property type="protein sequence ID" value="THU84198.1"/>
    <property type="molecule type" value="Genomic_DNA"/>
</dbReference>
<sequence>MTHPNSHSREVQETWDNVVCGRIKQEGFERETLSHVKTLEMELEEEEEEVVSGSRSDKLTGGSNYSARKIIVPSELVVRLKASVLFTFLDRDEYHLDTIKNPFSSMMPAENYNGYHNESHEFWSSMQFDLVAESRHAQLASISGISLLDGMIFGIKEPFSSCTLKSCGNFTKPSSSLRETSKLTWHNIYFCPKNGAIYAAGSSTYQWEGCGQVFWWRNGVLRMIISLDGLGGFTFMIKIIQIAVTVPNYLTRFTDL</sequence>
<gene>
    <name evidence="2" type="ORF">K435DRAFT_806898</name>
</gene>
<dbReference type="Proteomes" id="UP000297245">
    <property type="component" value="Unassembled WGS sequence"/>
</dbReference>
<proteinExistence type="predicted"/>
<keyword evidence="3" id="KW-1185">Reference proteome</keyword>
<organism evidence="2 3">
    <name type="scientific">Dendrothele bispora (strain CBS 962.96)</name>
    <dbReference type="NCBI Taxonomy" id="1314807"/>
    <lineage>
        <taxon>Eukaryota</taxon>
        <taxon>Fungi</taxon>
        <taxon>Dikarya</taxon>
        <taxon>Basidiomycota</taxon>
        <taxon>Agaricomycotina</taxon>
        <taxon>Agaricomycetes</taxon>
        <taxon>Agaricomycetidae</taxon>
        <taxon>Agaricales</taxon>
        <taxon>Agaricales incertae sedis</taxon>
        <taxon>Dendrothele</taxon>
    </lineage>
</organism>
<keyword evidence="1" id="KW-0175">Coiled coil</keyword>
<name>A0A4S8L7Q2_DENBC</name>
<reference evidence="2 3" key="1">
    <citation type="journal article" date="2019" name="Nat. Ecol. Evol.">
        <title>Megaphylogeny resolves global patterns of mushroom evolution.</title>
        <authorList>
            <person name="Varga T."/>
            <person name="Krizsan K."/>
            <person name="Foldi C."/>
            <person name="Dima B."/>
            <person name="Sanchez-Garcia M."/>
            <person name="Sanchez-Ramirez S."/>
            <person name="Szollosi G.J."/>
            <person name="Szarkandi J.G."/>
            <person name="Papp V."/>
            <person name="Albert L."/>
            <person name="Andreopoulos W."/>
            <person name="Angelini C."/>
            <person name="Antonin V."/>
            <person name="Barry K.W."/>
            <person name="Bougher N.L."/>
            <person name="Buchanan P."/>
            <person name="Buyck B."/>
            <person name="Bense V."/>
            <person name="Catcheside P."/>
            <person name="Chovatia M."/>
            <person name="Cooper J."/>
            <person name="Damon W."/>
            <person name="Desjardin D."/>
            <person name="Finy P."/>
            <person name="Geml J."/>
            <person name="Haridas S."/>
            <person name="Hughes K."/>
            <person name="Justo A."/>
            <person name="Karasinski D."/>
            <person name="Kautmanova I."/>
            <person name="Kiss B."/>
            <person name="Kocsube S."/>
            <person name="Kotiranta H."/>
            <person name="LaButti K.M."/>
            <person name="Lechner B.E."/>
            <person name="Liimatainen K."/>
            <person name="Lipzen A."/>
            <person name="Lukacs Z."/>
            <person name="Mihaltcheva S."/>
            <person name="Morgado L.N."/>
            <person name="Niskanen T."/>
            <person name="Noordeloos M.E."/>
            <person name="Ohm R.A."/>
            <person name="Ortiz-Santana B."/>
            <person name="Ovrebo C."/>
            <person name="Racz N."/>
            <person name="Riley R."/>
            <person name="Savchenko A."/>
            <person name="Shiryaev A."/>
            <person name="Soop K."/>
            <person name="Spirin V."/>
            <person name="Szebenyi C."/>
            <person name="Tomsovsky M."/>
            <person name="Tulloss R.E."/>
            <person name="Uehling J."/>
            <person name="Grigoriev I.V."/>
            <person name="Vagvolgyi C."/>
            <person name="Papp T."/>
            <person name="Martin F.M."/>
            <person name="Miettinen O."/>
            <person name="Hibbett D.S."/>
            <person name="Nagy L.G."/>
        </authorList>
    </citation>
    <scope>NUCLEOTIDE SEQUENCE [LARGE SCALE GENOMIC DNA]</scope>
    <source>
        <strain evidence="2 3">CBS 962.96</strain>
    </source>
</reference>
<dbReference type="AlphaFoldDB" id="A0A4S8L7Q2"/>
<evidence type="ECO:0000256" key="1">
    <source>
        <dbReference type="SAM" id="Coils"/>
    </source>
</evidence>
<evidence type="ECO:0000313" key="2">
    <source>
        <dbReference type="EMBL" id="THU84198.1"/>
    </source>
</evidence>